<accession>A0A542ZAK8</accession>
<dbReference type="SUPFAM" id="SSF51230">
    <property type="entry name" value="Single hybrid motif"/>
    <property type="match status" value="1"/>
</dbReference>
<comment type="caution">
    <text evidence="7">The sequence shown here is derived from an EMBL/GenBank/DDBJ whole genome shotgun (WGS) entry which is preliminary data.</text>
</comment>
<evidence type="ECO:0000256" key="6">
    <source>
        <dbReference type="SAM" id="Phobius"/>
    </source>
</evidence>
<dbReference type="Proteomes" id="UP000316196">
    <property type="component" value="Unassembled WGS sequence"/>
</dbReference>
<comment type="subcellular location">
    <subcellularLocation>
        <location evidence="1">Membrane</location>
        <topology evidence="1">Single-pass membrane protein</topology>
    </subcellularLocation>
</comment>
<dbReference type="PANTHER" id="PTHR30386:SF26">
    <property type="entry name" value="TRANSPORT PROTEIN COMB"/>
    <property type="match status" value="1"/>
</dbReference>
<keyword evidence="4 6" id="KW-1133">Transmembrane helix</keyword>
<dbReference type="GO" id="GO:0016020">
    <property type="term" value="C:membrane"/>
    <property type="evidence" value="ECO:0007669"/>
    <property type="project" value="UniProtKB-SubCell"/>
</dbReference>
<reference evidence="7 8" key="1">
    <citation type="submission" date="2019-06" db="EMBL/GenBank/DDBJ databases">
        <title>Sequencing the genomes of 1000 actinobacteria strains.</title>
        <authorList>
            <person name="Klenk H.-P."/>
        </authorList>
    </citation>
    <scope>NUCLEOTIDE SEQUENCE [LARGE SCALE GENOMIC DNA]</scope>
    <source>
        <strain evidence="7 8">DSM 8251</strain>
    </source>
</reference>
<protein>
    <recommendedName>
        <fullName evidence="9">HlyD family secretion protein</fullName>
    </recommendedName>
</protein>
<evidence type="ECO:0008006" key="9">
    <source>
        <dbReference type="Google" id="ProtNLM"/>
    </source>
</evidence>
<keyword evidence="8" id="KW-1185">Reference proteome</keyword>
<evidence type="ECO:0000313" key="8">
    <source>
        <dbReference type="Proteomes" id="UP000316196"/>
    </source>
</evidence>
<evidence type="ECO:0000256" key="4">
    <source>
        <dbReference type="ARBA" id="ARBA00022989"/>
    </source>
</evidence>
<dbReference type="PANTHER" id="PTHR30386">
    <property type="entry name" value="MEMBRANE FUSION SUBUNIT OF EMRAB-TOLC MULTIDRUG EFFLUX PUMP"/>
    <property type="match status" value="1"/>
</dbReference>
<keyword evidence="3 6" id="KW-0812">Transmembrane</keyword>
<sequence length="255" mass="27382">MMYRFKALEKKRQFDQLDTTIQLARPRGWVAVFVILIVTALLGIWGFLGSIPRTTTASGLLGYPEGMISIQAVSSGQVLDVPVRPGSVVEEGEVVLVIEPAQGEPIEIESPSDGRIVSTECMPGEIVQPGSDCISLERGFREDGHLVATLFIDADVIPMVEPDQVVLIRVPGVNSRQFGLLRGRVSTVAEFPLAGGEQHAAPPTAVTVELEVSDDTPSGYVWTSRTGPDHELRSQTPITADIRLGEASPISLVGS</sequence>
<keyword evidence="5 6" id="KW-0472">Membrane</keyword>
<evidence type="ECO:0000313" key="7">
    <source>
        <dbReference type="EMBL" id="TQL57331.1"/>
    </source>
</evidence>
<evidence type="ECO:0000256" key="5">
    <source>
        <dbReference type="ARBA" id="ARBA00023136"/>
    </source>
</evidence>
<evidence type="ECO:0000256" key="2">
    <source>
        <dbReference type="ARBA" id="ARBA00009477"/>
    </source>
</evidence>
<proteinExistence type="inferred from homology"/>
<comment type="similarity">
    <text evidence="2">Belongs to the membrane fusion protein (MFP) (TC 8.A.1) family.</text>
</comment>
<dbReference type="AlphaFoldDB" id="A0A542ZAK8"/>
<gene>
    <name evidence="7" type="ORF">FB460_2408</name>
</gene>
<feature type="transmembrane region" description="Helical" evidence="6">
    <location>
        <begin position="29"/>
        <end position="48"/>
    </location>
</feature>
<dbReference type="RefSeq" id="WP_142094422.1">
    <property type="nucleotide sequence ID" value="NZ_BAAAMD010000003.1"/>
</dbReference>
<organism evidence="7 8">
    <name type="scientific">Propioniferax innocua</name>
    <dbReference type="NCBI Taxonomy" id="1753"/>
    <lineage>
        <taxon>Bacteria</taxon>
        <taxon>Bacillati</taxon>
        <taxon>Actinomycetota</taxon>
        <taxon>Actinomycetes</taxon>
        <taxon>Propionibacteriales</taxon>
        <taxon>Propionibacteriaceae</taxon>
        <taxon>Propioniferax</taxon>
    </lineage>
</organism>
<name>A0A542ZAK8_9ACTN</name>
<dbReference type="Gene3D" id="2.40.50.100">
    <property type="match status" value="1"/>
</dbReference>
<dbReference type="OrthoDB" id="3516536at2"/>
<evidence type="ECO:0000256" key="3">
    <source>
        <dbReference type="ARBA" id="ARBA00022692"/>
    </source>
</evidence>
<dbReference type="EMBL" id="VFOR01000003">
    <property type="protein sequence ID" value="TQL57331.1"/>
    <property type="molecule type" value="Genomic_DNA"/>
</dbReference>
<dbReference type="InterPro" id="IPR050739">
    <property type="entry name" value="MFP"/>
</dbReference>
<evidence type="ECO:0000256" key="1">
    <source>
        <dbReference type="ARBA" id="ARBA00004167"/>
    </source>
</evidence>
<dbReference type="InterPro" id="IPR011053">
    <property type="entry name" value="Single_hybrid_motif"/>
</dbReference>